<feature type="transmembrane region" description="Helical" evidence="1">
    <location>
        <begin position="195"/>
        <end position="215"/>
    </location>
</feature>
<gene>
    <name evidence="3" type="ORF">MNBD_IGNAVI01-1225</name>
</gene>
<feature type="transmembrane region" description="Helical" evidence="1">
    <location>
        <begin position="244"/>
        <end position="263"/>
    </location>
</feature>
<evidence type="ECO:0000313" key="3">
    <source>
        <dbReference type="EMBL" id="VAX23965.1"/>
    </source>
</evidence>
<keyword evidence="1" id="KW-0812">Transmembrane</keyword>
<dbReference type="GO" id="GO:0004175">
    <property type="term" value="F:endopeptidase activity"/>
    <property type="evidence" value="ECO:0007669"/>
    <property type="project" value="UniProtKB-ARBA"/>
</dbReference>
<feature type="transmembrane region" description="Helical" evidence="1">
    <location>
        <begin position="156"/>
        <end position="183"/>
    </location>
</feature>
<evidence type="ECO:0000256" key="1">
    <source>
        <dbReference type="SAM" id="Phobius"/>
    </source>
</evidence>
<proteinExistence type="predicted"/>
<feature type="domain" description="CAAX prenyl protease 2/Lysostaphin resistance protein A-like" evidence="2">
    <location>
        <begin position="169"/>
        <end position="256"/>
    </location>
</feature>
<accession>A0A3B1CXI8</accession>
<feature type="transmembrane region" description="Helical" evidence="1">
    <location>
        <begin position="62"/>
        <end position="83"/>
    </location>
</feature>
<dbReference type="Pfam" id="PF02517">
    <property type="entry name" value="Rce1-like"/>
    <property type="match status" value="1"/>
</dbReference>
<protein>
    <recommendedName>
        <fullName evidence="2">CAAX prenyl protease 2/Lysostaphin resistance protein A-like domain-containing protein</fullName>
    </recommendedName>
</protein>
<reference evidence="3" key="1">
    <citation type="submission" date="2018-06" db="EMBL/GenBank/DDBJ databases">
        <authorList>
            <person name="Zhirakovskaya E."/>
        </authorList>
    </citation>
    <scope>NUCLEOTIDE SEQUENCE</scope>
</reference>
<organism evidence="3">
    <name type="scientific">hydrothermal vent metagenome</name>
    <dbReference type="NCBI Taxonomy" id="652676"/>
    <lineage>
        <taxon>unclassified sequences</taxon>
        <taxon>metagenomes</taxon>
        <taxon>ecological metagenomes</taxon>
    </lineage>
</organism>
<feature type="transmembrane region" description="Helical" evidence="1">
    <location>
        <begin position="221"/>
        <end position="239"/>
    </location>
</feature>
<name>A0A3B1CXI8_9ZZZZ</name>
<evidence type="ECO:0000259" key="2">
    <source>
        <dbReference type="Pfam" id="PF02517"/>
    </source>
</evidence>
<keyword evidence="1" id="KW-0472">Membrane</keyword>
<dbReference type="GO" id="GO:0080120">
    <property type="term" value="P:CAAX-box protein maturation"/>
    <property type="evidence" value="ECO:0007669"/>
    <property type="project" value="UniProtKB-ARBA"/>
</dbReference>
<feature type="transmembrane region" description="Helical" evidence="1">
    <location>
        <begin position="104"/>
        <end position="124"/>
    </location>
</feature>
<dbReference type="PANTHER" id="PTHR43592">
    <property type="entry name" value="CAAX AMINO TERMINAL PROTEASE"/>
    <property type="match status" value="1"/>
</dbReference>
<keyword evidence="1" id="KW-1133">Transmembrane helix</keyword>
<dbReference type="PANTHER" id="PTHR43592:SF15">
    <property type="entry name" value="CAAX AMINO TERMINAL PROTEASE FAMILY PROTEIN"/>
    <property type="match status" value="1"/>
</dbReference>
<dbReference type="AlphaFoldDB" id="A0A3B1CXI8"/>
<feature type="transmembrane region" description="Helical" evidence="1">
    <location>
        <begin position="27"/>
        <end position="50"/>
    </location>
</feature>
<sequence length="316" mass="36208">MTEENNNNNLSPQNKLSIEPTMHPGKAAVYALFIVFFLYQFGGGLLQILIFGFDVKDANMNALRLFTAGGQILFILAPALILAKLIYSDVTPILRVKFPNWKEVIVFVIGLGILTPLLQNFIYVQNFLIQKLSETSRFFELIKTFFDKMDKLLTNMYGGILSTTSIFEMILVILVVAFVPAICEEVFFRGFVQKSFELSIKPFWAIFITSFAFSLYHFNPYGFLALLFLAMFLGFSVYISKSILIPIILHFLNNFVSIIVYFIEGGEGLSNTVVVTSEEFSFNLISLILLSIIFFLFLFFVKKYYYKFTNINKEIQ</sequence>
<dbReference type="EMBL" id="UOGD01000262">
    <property type="protein sequence ID" value="VAX23965.1"/>
    <property type="molecule type" value="Genomic_DNA"/>
</dbReference>
<feature type="transmembrane region" description="Helical" evidence="1">
    <location>
        <begin position="283"/>
        <end position="301"/>
    </location>
</feature>
<dbReference type="InterPro" id="IPR003675">
    <property type="entry name" value="Rce1/LyrA-like_dom"/>
</dbReference>